<evidence type="ECO:0000313" key="8">
    <source>
        <dbReference type="EMBL" id="CAK9267870.1"/>
    </source>
</evidence>
<dbReference type="EMBL" id="OZ020097">
    <property type="protein sequence ID" value="CAK9267870.1"/>
    <property type="molecule type" value="Genomic_DNA"/>
</dbReference>
<evidence type="ECO:0000256" key="4">
    <source>
        <dbReference type="ARBA" id="ARBA00023163"/>
    </source>
</evidence>
<dbReference type="PANTHER" id="PTHR33057:SF70">
    <property type="entry name" value="TRANSCRIPTION REPRESSOR-RELATED"/>
    <property type="match status" value="1"/>
</dbReference>
<evidence type="ECO:0000259" key="7">
    <source>
        <dbReference type="PROSITE" id="PS51754"/>
    </source>
</evidence>
<gene>
    <name evidence="8" type="ORF">CSSPJE1EN1_LOCUS13348</name>
</gene>
<evidence type="ECO:0000256" key="3">
    <source>
        <dbReference type="ARBA" id="ARBA00023015"/>
    </source>
</evidence>
<keyword evidence="4" id="KW-0804">Transcription</keyword>
<feature type="domain" description="OVATE" evidence="7">
    <location>
        <begin position="706"/>
        <end position="765"/>
    </location>
</feature>
<accession>A0ABP0WQA9</accession>
<feature type="compositionally biased region" description="Basic and acidic residues" evidence="6">
    <location>
        <begin position="275"/>
        <end position="295"/>
    </location>
</feature>
<feature type="region of interest" description="Disordered" evidence="6">
    <location>
        <begin position="271"/>
        <end position="297"/>
    </location>
</feature>
<sequence>MRLRPSAWILNLRENVAAATNRHKQQQLPPRPVTKRVGPDDEAKQLQQHQEQEQEQEPEQEHCRRKRNPCNINHKVFDTPYPASSPSTSSRHQLLPACTTPSPRKSIASVVRKQLPAAPASGRQHQINLSPPVSIEFGCSDYRSLASFLGKQVDETAVLTPKAAHTSTSTAGSQLRSRGAVSRVRDYNPRKNRTRHPNLEMQYDIGCFVASRNQLASHSLADRWGCIKAGGSSREYKITRRNVRPDLSLRRAAPNINGAPSRVKNQVLLKKRKEISRNSKKDKHHATTPEVREDPSDCIECTSPCRSLSNWFDAVDDTVTVGVKLRGRRSLQSSPPASDDQLSIFTTSQADQLQGAKDIPAAAIEWSCSSSDSSDVSASSAAGELDHAAQDVRFVGREGIRTVASCRVCKHTNPEVDSELEIIPPSSRRNWNQVQQSFDKLVMTSSGARGAQSKTQDWSRRSSVDTFPVFQTSDARRSRDFGAAIGSAFVETPREITPKYYSCLDDSAVEEEDEEEEEEVRAGASRLQLDHASTASGCSKLLEARRAAKRLANLEALTIARRKSAARQQLHDQELYSATHHNPAACCHAETSHEQSPSSILDYLDAESVQDDLRSPQKKYFPITAGQKLMTYKYKPDDDLQLYHEEAASRMEDPRHDQEELDMGAAVCAYNQLMQQQQQQLRGGGGRGVGFGAHVNGVVMKESVAMVKTSCNPYNDFKESMIEMIVEKDIRDSDDLEELLQCYLCLNGVQYHAVIVNVFTEVWRKLFDSDYPAT</sequence>
<comment type="subcellular location">
    <subcellularLocation>
        <location evidence="1">Nucleus</location>
    </subcellularLocation>
</comment>
<keyword evidence="5" id="KW-0539">Nucleus</keyword>
<evidence type="ECO:0000256" key="1">
    <source>
        <dbReference type="ARBA" id="ARBA00004123"/>
    </source>
</evidence>
<keyword evidence="2" id="KW-0678">Repressor</keyword>
<dbReference type="PROSITE" id="PS51754">
    <property type="entry name" value="OVATE"/>
    <property type="match status" value="1"/>
</dbReference>
<feature type="compositionally biased region" description="Low complexity" evidence="6">
    <location>
        <begin position="79"/>
        <end position="90"/>
    </location>
</feature>
<proteinExistence type="predicted"/>
<feature type="compositionally biased region" description="Polar residues" evidence="6">
    <location>
        <begin position="165"/>
        <end position="176"/>
    </location>
</feature>
<feature type="region of interest" description="Disordered" evidence="6">
    <location>
        <begin position="20"/>
        <end position="105"/>
    </location>
</feature>
<evidence type="ECO:0000313" key="9">
    <source>
        <dbReference type="Proteomes" id="UP001497444"/>
    </source>
</evidence>
<organism evidence="8 9">
    <name type="scientific">Sphagnum jensenii</name>
    <dbReference type="NCBI Taxonomy" id="128206"/>
    <lineage>
        <taxon>Eukaryota</taxon>
        <taxon>Viridiplantae</taxon>
        <taxon>Streptophyta</taxon>
        <taxon>Embryophyta</taxon>
        <taxon>Bryophyta</taxon>
        <taxon>Sphagnophytina</taxon>
        <taxon>Sphagnopsida</taxon>
        <taxon>Sphagnales</taxon>
        <taxon>Sphagnaceae</taxon>
        <taxon>Sphagnum</taxon>
    </lineage>
</organism>
<protein>
    <recommendedName>
        <fullName evidence="7">OVATE domain-containing protein</fullName>
    </recommendedName>
</protein>
<reference evidence="8 9" key="1">
    <citation type="submission" date="2024-02" db="EMBL/GenBank/DDBJ databases">
        <authorList>
            <consortium name="ELIXIR-Norway"/>
            <consortium name="Elixir Norway"/>
        </authorList>
    </citation>
    <scope>NUCLEOTIDE SEQUENCE [LARGE SCALE GENOMIC DNA]</scope>
</reference>
<name>A0ABP0WQA9_9BRYO</name>
<feature type="region of interest" description="Disordered" evidence="6">
    <location>
        <begin position="163"/>
        <end position="194"/>
    </location>
</feature>
<evidence type="ECO:0000256" key="2">
    <source>
        <dbReference type="ARBA" id="ARBA00022491"/>
    </source>
</evidence>
<dbReference type="NCBIfam" id="TIGR01568">
    <property type="entry name" value="A_thal_3678"/>
    <property type="match status" value="1"/>
</dbReference>
<dbReference type="InterPro" id="IPR006458">
    <property type="entry name" value="Ovate_C"/>
</dbReference>
<evidence type="ECO:0000256" key="5">
    <source>
        <dbReference type="ARBA" id="ARBA00023242"/>
    </source>
</evidence>
<keyword evidence="9" id="KW-1185">Reference proteome</keyword>
<dbReference type="PANTHER" id="PTHR33057">
    <property type="entry name" value="TRANSCRIPTION REPRESSOR OFP7-RELATED"/>
    <property type="match status" value="1"/>
</dbReference>
<dbReference type="InterPro" id="IPR038933">
    <property type="entry name" value="Ovate"/>
</dbReference>
<dbReference type="Pfam" id="PF04844">
    <property type="entry name" value="Ovate"/>
    <property type="match status" value="1"/>
</dbReference>
<keyword evidence="3" id="KW-0805">Transcription regulation</keyword>
<evidence type="ECO:0000256" key="6">
    <source>
        <dbReference type="SAM" id="MobiDB-lite"/>
    </source>
</evidence>
<dbReference type="Proteomes" id="UP001497444">
    <property type="component" value="Chromosome 2"/>
</dbReference>